<gene>
    <name evidence="2" type="ORF">E2C01_018338</name>
</gene>
<feature type="region of interest" description="Disordered" evidence="1">
    <location>
        <begin position="1"/>
        <end position="30"/>
    </location>
</feature>
<evidence type="ECO:0000313" key="3">
    <source>
        <dbReference type="Proteomes" id="UP000324222"/>
    </source>
</evidence>
<dbReference type="Proteomes" id="UP000324222">
    <property type="component" value="Unassembled WGS sequence"/>
</dbReference>
<evidence type="ECO:0000313" key="2">
    <source>
        <dbReference type="EMBL" id="MPC25233.1"/>
    </source>
</evidence>
<dbReference type="EMBL" id="VSRR010001436">
    <property type="protein sequence ID" value="MPC25233.1"/>
    <property type="molecule type" value="Genomic_DNA"/>
</dbReference>
<evidence type="ECO:0000256" key="1">
    <source>
        <dbReference type="SAM" id="MobiDB-lite"/>
    </source>
</evidence>
<proteinExistence type="predicted"/>
<organism evidence="2 3">
    <name type="scientific">Portunus trituberculatus</name>
    <name type="common">Swimming crab</name>
    <name type="synonym">Neptunus trituberculatus</name>
    <dbReference type="NCBI Taxonomy" id="210409"/>
    <lineage>
        <taxon>Eukaryota</taxon>
        <taxon>Metazoa</taxon>
        <taxon>Ecdysozoa</taxon>
        <taxon>Arthropoda</taxon>
        <taxon>Crustacea</taxon>
        <taxon>Multicrustacea</taxon>
        <taxon>Malacostraca</taxon>
        <taxon>Eumalacostraca</taxon>
        <taxon>Eucarida</taxon>
        <taxon>Decapoda</taxon>
        <taxon>Pleocyemata</taxon>
        <taxon>Brachyura</taxon>
        <taxon>Eubrachyura</taxon>
        <taxon>Portunoidea</taxon>
        <taxon>Portunidae</taxon>
        <taxon>Portuninae</taxon>
        <taxon>Portunus</taxon>
    </lineage>
</organism>
<comment type="caution">
    <text evidence="2">The sequence shown here is derived from an EMBL/GenBank/DDBJ whole genome shotgun (WGS) entry which is preliminary data.</text>
</comment>
<accession>A0A5B7DW46</accession>
<reference evidence="2 3" key="1">
    <citation type="submission" date="2019-05" db="EMBL/GenBank/DDBJ databases">
        <title>Another draft genome of Portunus trituberculatus and its Hox gene families provides insights of decapod evolution.</title>
        <authorList>
            <person name="Jeong J.-H."/>
            <person name="Song I."/>
            <person name="Kim S."/>
            <person name="Choi T."/>
            <person name="Kim D."/>
            <person name="Ryu S."/>
            <person name="Kim W."/>
        </authorList>
    </citation>
    <scope>NUCLEOTIDE SEQUENCE [LARGE SCALE GENOMIC DNA]</scope>
    <source>
        <tissue evidence="2">Muscle</tissue>
    </source>
</reference>
<dbReference type="AlphaFoldDB" id="A0A5B7DW46"/>
<protein>
    <submittedName>
        <fullName evidence="2">Uncharacterized protein</fullName>
    </submittedName>
</protein>
<keyword evidence="3" id="KW-1185">Reference proteome</keyword>
<name>A0A5B7DW46_PORTR</name>
<sequence length="73" mass="8110">MGTHNNNASESSSGEGTKNVPRSDASLDNDPKCLDTSFNFFYINFCNIRGLRSNFQSVEDHLASTKPHLLFLT</sequence>